<dbReference type="AlphaFoldDB" id="A0A0D7A7S7"/>
<name>A0A0D7A7S7_9AGAR</name>
<evidence type="ECO:0000313" key="2">
    <source>
        <dbReference type="EMBL" id="KIY46424.1"/>
    </source>
</evidence>
<feature type="compositionally biased region" description="Acidic residues" evidence="1">
    <location>
        <begin position="74"/>
        <end position="84"/>
    </location>
</feature>
<evidence type="ECO:0000313" key="3">
    <source>
        <dbReference type="Proteomes" id="UP000054144"/>
    </source>
</evidence>
<reference evidence="2 3" key="1">
    <citation type="journal article" date="2015" name="Fungal Genet. Biol.">
        <title>Evolution of novel wood decay mechanisms in Agaricales revealed by the genome sequences of Fistulina hepatica and Cylindrobasidium torrendii.</title>
        <authorList>
            <person name="Floudas D."/>
            <person name="Held B.W."/>
            <person name="Riley R."/>
            <person name="Nagy L.G."/>
            <person name="Koehler G."/>
            <person name="Ransdell A.S."/>
            <person name="Younus H."/>
            <person name="Chow J."/>
            <person name="Chiniquy J."/>
            <person name="Lipzen A."/>
            <person name="Tritt A."/>
            <person name="Sun H."/>
            <person name="Haridas S."/>
            <person name="LaButti K."/>
            <person name="Ohm R.A."/>
            <person name="Kues U."/>
            <person name="Blanchette R.A."/>
            <person name="Grigoriev I.V."/>
            <person name="Minto R.E."/>
            <person name="Hibbett D.S."/>
        </authorList>
    </citation>
    <scope>NUCLEOTIDE SEQUENCE [LARGE SCALE GENOMIC DNA]</scope>
    <source>
        <strain evidence="2 3">ATCC 64428</strain>
    </source>
</reference>
<sequence>MPTALEILEKKITKITSQIESIDKGGGKKAETGAGGVTGCGALKEVKEGGEGELAGEVDVAGEGKKKVPVEEAPPNDEYEESSEELGSGSGELGESGEDEEDKGEVQGPLEDPELVRRMKELGESFKRVWEEMGNKLKGMEKDVKMVRTEVAKLFGASGDWEVGLGEAQSRICGAPKVPDVGSRLPKRNWVVHGVKHGRGSVGCPHHGEGVGGDGSRG</sequence>
<keyword evidence="3" id="KW-1185">Reference proteome</keyword>
<feature type="region of interest" description="Disordered" evidence="1">
    <location>
        <begin position="196"/>
        <end position="218"/>
    </location>
</feature>
<gene>
    <name evidence="2" type="ORF">FISHEDRAFT_75672</name>
</gene>
<dbReference type="EMBL" id="KN882033">
    <property type="protein sequence ID" value="KIY46424.1"/>
    <property type="molecule type" value="Genomic_DNA"/>
</dbReference>
<evidence type="ECO:0000256" key="1">
    <source>
        <dbReference type="SAM" id="MobiDB-lite"/>
    </source>
</evidence>
<feature type="compositionally biased region" description="Basic and acidic residues" evidence="1">
    <location>
        <begin position="21"/>
        <end position="31"/>
    </location>
</feature>
<feature type="region of interest" description="Disordered" evidence="1">
    <location>
        <begin position="20"/>
        <end position="119"/>
    </location>
</feature>
<protein>
    <submittedName>
        <fullName evidence="2">Uncharacterized protein</fullName>
    </submittedName>
</protein>
<organism evidence="2 3">
    <name type="scientific">Fistulina hepatica ATCC 64428</name>
    <dbReference type="NCBI Taxonomy" id="1128425"/>
    <lineage>
        <taxon>Eukaryota</taxon>
        <taxon>Fungi</taxon>
        <taxon>Dikarya</taxon>
        <taxon>Basidiomycota</taxon>
        <taxon>Agaricomycotina</taxon>
        <taxon>Agaricomycetes</taxon>
        <taxon>Agaricomycetidae</taxon>
        <taxon>Agaricales</taxon>
        <taxon>Fistulinaceae</taxon>
        <taxon>Fistulina</taxon>
    </lineage>
</organism>
<dbReference type="Proteomes" id="UP000054144">
    <property type="component" value="Unassembled WGS sequence"/>
</dbReference>
<accession>A0A0D7A7S7</accession>
<proteinExistence type="predicted"/>